<protein>
    <submittedName>
        <fullName evidence="1">Uncharacterized protein</fullName>
    </submittedName>
</protein>
<organism evidence="1 2">
    <name type="scientific">Bradyrhizobium sacchari</name>
    <dbReference type="NCBI Taxonomy" id="1399419"/>
    <lineage>
        <taxon>Bacteria</taxon>
        <taxon>Pseudomonadati</taxon>
        <taxon>Pseudomonadota</taxon>
        <taxon>Alphaproteobacteria</taxon>
        <taxon>Hyphomicrobiales</taxon>
        <taxon>Nitrobacteraceae</taxon>
        <taxon>Bradyrhizobium</taxon>
    </lineage>
</organism>
<dbReference type="Proteomes" id="UP000315914">
    <property type="component" value="Unassembled WGS sequence"/>
</dbReference>
<comment type="caution">
    <text evidence="1">The sequence shown here is derived from an EMBL/GenBank/DDBJ whole genome shotgun (WGS) entry which is preliminary data.</text>
</comment>
<accession>A0A560IMZ8</accession>
<gene>
    <name evidence="1" type="ORF">FBZ95_10518</name>
</gene>
<evidence type="ECO:0000313" key="2">
    <source>
        <dbReference type="Proteomes" id="UP000315914"/>
    </source>
</evidence>
<proteinExistence type="predicted"/>
<sequence length="29" mass="3110">MPMRIALSGNEALTYSVAEIGFQPVTNAK</sequence>
<name>A0A560IMZ8_9BRAD</name>
<dbReference type="EMBL" id="VITW01000005">
    <property type="protein sequence ID" value="TWB73768.1"/>
    <property type="molecule type" value="Genomic_DNA"/>
</dbReference>
<dbReference type="AlphaFoldDB" id="A0A560IMZ8"/>
<evidence type="ECO:0000313" key="1">
    <source>
        <dbReference type="EMBL" id="TWB73768.1"/>
    </source>
</evidence>
<keyword evidence="2" id="KW-1185">Reference proteome</keyword>
<reference evidence="1 2" key="1">
    <citation type="submission" date="2019-06" db="EMBL/GenBank/DDBJ databases">
        <title>Genomic Encyclopedia of Type Strains, Phase IV (KMG-V): Genome sequencing to study the core and pangenomes of soil and plant-associated prokaryotes.</title>
        <authorList>
            <person name="Whitman W."/>
        </authorList>
    </citation>
    <scope>NUCLEOTIDE SEQUENCE [LARGE SCALE GENOMIC DNA]</scope>
    <source>
        <strain evidence="1 2">BR 10556</strain>
    </source>
</reference>